<feature type="repeat" description="ANK" evidence="2">
    <location>
        <begin position="41"/>
        <end position="73"/>
    </location>
</feature>
<dbReference type="PROSITE" id="PS50297">
    <property type="entry name" value="ANK_REP_REGION"/>
    <property type="match status" value="2"/>
</dbReference>
<dbReference type="Gene3D" id="1.25.40.20">
    <property type="entry name" value="Ankyrin repeat-containing domain"/>
    <property type="match status" value="1"/>
</dbReference>
<keyword evidence="1" id="KW-0677">Repeat</keyword>
<gene>
    <name evidence="3" type="ORF">OBRU01_24669</name>
</gene>
<dbReference type="SMART" id="SM00248">
    <property type="entry name" value="ANK"/>
    <property type="match status" value="2"/>
</dbReference>
<reference evidence="3 4" key="1">
    <citation type="journal article" date="2015" name="Genome Biol. Evol.">
        <title>The genome of winter moth (Operophtera brumata) provides a genomic perspective on sexual dimorphism and phenology.</title>
        <authorList>
            <person name="Derks M.F."/>
            <person name="Smit S."/>
            <person name="Salis L."/>
            <person name="Schijlen E."/>
            <person name="Bossers A."/>
            <person name="Mateman C."/>
            <person name="Pijl A.S."/>
            <person name="de Ridder D."/>
            <person name="Groenen M.A."/>
            <person name="Visser M.E."/>
            <person name="Megens H.J."/>
        </authorList>
    </citation>
    <scope>NUCLEOTIDE SEQUENCE [LARGE SCALE GENOMIC DNA]</scope>
    <source>
        <strain evidence="3">WM2013NL</strain>
        <tissue evidence="3">Head and thorax</tissue>
    </source>
</reference>
<evidence type="ECO:0000313" key="3">
    <source>
        <dbReference type="EMBL" id="KOB63947.1"/>
    </source>
</evidence>
<dbReference type="PANTHER" id="PTHR22872">
    <property type="entry name" value="BTK-BINDING PROTEIN-RELATED"/>
    <property type="match status" value="1"/>
</dbReference>
<organism evidence="3 4">
    <name type="scientific">Operophtera brumata</name>
    <name type="common">Winter moth</name>
    <name type="synonym">Phalaena brumata</name>
    <dbReference type="NCBI Taxonomy" id="104452"/>
    <lineage>
        <taxon>Eukaryota</taxon>
        <taxon>Metazoa</taxon>
        <taxon>Ecdysozoa</taxon>
        <taxon>Arthropoda</taxon>
        <taxon>Hexapoda</taxon>
        <taxon>Insecta</taxon>
        <taxon>Pterygota</taxon>
        <taxon>Neoptera</taxon>
        <taxon>Endopterygota</taxon>
        <taxon>Lepidoptera</taxon>
        <taxon>Glossata</taxon>
        <taxon>Ditrysia</taxon>
        <taxon>Geometroidea</taxon>
        <taxon>Geometridae</taxon>
        <taxon>Larentiinae</taxon>
        <taxon>Operophtera</taxon>
    </lineage>
</organism>
<keyword evidence="4" id="KW-1185">Reference proteome</keyword>
<proteinExistence type="predicted"/>
<dbReference type="GO" id="GO:0016301">
    <property type="term" value="F:kinase activity"/>
    <property type="evidence" value="ECO:0007669"/>
    <property type="project" value="UniProtKB-KW"/>
</dbReference>
<dbReference type="SUPFAM" id="SSF48403">
    <property type="entry name" value="Ankyrin repeat"/>
    <property type="match status" value="1"/>
</dbReference>
<protein>
    <submittedName>
        <fullName evidence="3">Inhibitor of Bruton tyrosine kinase</fullName>
    </submittedName>
</protein>
<dbReference type="STRING" id="104452.A0A0L7KKU1"/>
<dbReference type="InterPro" id="IPR002110">
    <property type="entry name" value="Ankyrin_rpt"/>
</dbReference>
<dbReference type="Pfam" id="PF12796">
    <property type="entry name" value="Ank_2"/>
    <property type="match status" value="1"/>
</dbReference>
<sequence length="176" mass="20043">MNKNKVEVDCTGRCKSRSHGQLLTSAITKRYLTYLLPLFYQGRTALHMAASRGRTNLMTWLVRHSSEAFVNARDRESGYTPLHRSIFYGQINATVALMKIGVKTDIVDKDDYKALEHALLDRAYMYKHDPRQPCDSYVWGTNCNYTLGTGSNQPRAVPEALVTFNKAYTSVKQVRD</sequence>
<evidence type="ECO:0000256" key="2">
    <source>
        <dbReference type="PROSITE-ProRule" id="PRU00023"/>
    </source>
</evidence>
<comment type="caution">
    <text evidence="3">The sequence shown here is derived from an EMBL/GenBank/DDBJ whole genome shotgun (WGS) entry which is preliminary data.</text>
</comment>
<name>A0A0L7KKU1_OPEBR</name>
<feature type="repeat" description="ANK" evidence="2">
    <location>
        <begin position="77"/>
        <end position="109"/>
    </location>
</feature>
<keyword evidence="3" id="KW-0418">Kinase</keyword>
<dbReference type="InterPro" id="IPR036770">
    <property type="entry name" value="Ankyrin_rpt-contain_sf"/>
</dbReference>
<evidence type="ECO:0000313" key="4">
    <source>
        <dbReference type="Proteomes" id="UP000037510"/>
    </source>
</evidence>
<dbReference type="PROSITE" id="PS50088">
    <property type="entry name" value="ANK_REPEAT"/>
    <property type="match status" value="2"/>
</dbReference>
<dbReference type="AlphaFoldDB" id="A0A0L7KKU1"/>
<evidence type="ECO:0000256" key="1">
    <source>
        <dbReference type="ARBA" id="ARBA00022737"/>
    </source>
</evidence>
<keyword evidence="3" id="KW-0808">Transferase</keyword>
<dbReference type="Proteomes" id="UP000037510">
    <property type="component" value="Unassembled WGS sequence"/>
</dbReference>
<accession>A0A0L7KKU1</accession>
<dbReference type="PANTHER" id="PTHR22872:SF2">
    <property type="entry name" value="INHIBITOR OF BRUTON TYROSINE KINASE"/>
    <property type="match status" value="1"/>
</dbReference>
<dbReference type="EMBL" id="JTDY01009205">
    <property type="protein sequence ID" value="KOB63947.1"/>
    <property type="molecule type" value="Genomic_DNA"/>
</dbReference>
<keyword evidence="2" id="KW-0040">ANK repeat</keyword>
<dbReference type="InterPro" id="IPR051625">
    <property type="entry name" value="Signaling_Regulatory_Domain"/>
</dbReference>